<comment type="subcellular location">
    <subcellularLocation>
        <location evidence="1">Membrane</location>
        <topology evidence="1">Single-pass membrane protein</topology>
    </subcellularLocation>
</comment>
<dbReference type="PANTHER" id="PTHR12763:SF28">
    <property type="entry name" value="GEO10507P1-RELATED"/>
    <property type="match status" value="1"/>
</dbReference>
<dbReference type="Proteomes" id="UP000838100">
    <property type="component" value="Unassembled WGS sequence"/>
</dbReference>
<feature type="transmembrane region" description="Helical" evidence="7">
    <location>
        <begin position="6"/>
        <end position="21"/>
    </location>
</feature>
<evidence type="ECO:0000256" key="5">
    <source>
        <dbReference type="ARBA" id="ARBA00023186"/>
    </source>
</evidence>
<dbReference type="PANTHER" id="PTHR12763">
    <property type="match status" value="1"/>
</dbReference>
<comment type="caution">
    <text evidence="9">The sequence shown here is derived from an EMBL/GenBank/DDBJ whole genome shotgun (WGS) entry which is preliminary data.</text>
</comment>
<proteinExistence type="inferred from homology"/>
<evidence type="ECO:0000259" key="8">
    <source>
        <dbReference type="PROSITE" id="PS50076"/>
    </source>
</evidence>
<dbReference type="RefSeq" id="WP_237445385.1">
    <property type="nucleotide sequence ID" value="NZ_CAKLPX010000003.1"/>
</dbReference>
<dbReference type="InterPro" id="IPR036869">
    <property type="entry name" value="J_dom_sf"/>
</dbReference>
<feature type="domain" description="J" evidence="8">
    <location>
        <begin position="179"/>
        <end position="229"/>
    </location>
</feature>
<organism evidence="9 10">
    <name type="scientific">Sinobacterium norvegicum</name>
    <dbReference type="NCBI Taxonomy" id="1641715"/>
    <lineage>
        <taxon>Bacteria</taxon>
        <taxon>Pseudomonadati</taxon>
        <taxon>Pseudomonadota</taxon>
        <taxon>Gammaproteobacteria</taxon>
        <taxon>Cellvibrionales</taxon>
        <taxon>Spongiibacteraceae</taxon>
        <taxon>Sinobacterium</taxon>
    </lineage>
</organism>
<name>A0ABN8EP13_9GAMM</name>
<dbReference type="SMART" id="SM00271">
    <property type="entry name" value="DnaJ"/>
    <property type="match status" value="1"/>
</dbReference>
<evidence type="ECO:0000256" key="3">
    <source>
        <dbReference type="ARBA" id="ARBA00022989"/>
    </source>
</evidence>
<reference evidence="9" key="1">
    <citation type="submission" date="2021-12" db="EMBL/GenBank/DDBJ databases">
        <authorList>
            <person name="Rodrigo-Torres L."/>
            <person name="Arahal R. D."/>
            <person name="Lucena T."/>
        </authorList>
    </citation>
    <scope>NUCLEOTIDE SEQUENCE</scope>
    <source>
        <strain evidence="9">CECT 8267</strain>
    </source>
</reference>
<feature type="transmembrane region" description="Helical" evidence="7">
    <location>
        <begin position="33"/>
        <end position="50"/>
    </location>
</feature>
<keyword evidence="3 7" id="KW-1133">Transmembrane helix</keyword>
<gene>
    <name evidence="9" type="ORF">SIN8267_02840</name>
</gene>
<keyword evidence="2 7" id="KW-0812">Transmembrane</keyword>
<comment type="similarity">
    <text evidence="6">Belongs to the TIM14 family.</text>
</comment>
<evidence type="ECO:0000313" key="10">
    <source>
        <dbReference type="Proteomes" id="UP000838100"/>
    </source>
</evidence>
<evidence type="ECO:0000256" key="4">
    <source>
        <dbReference type="ARBA" id="ARBA00023136"/>
    </source>
</evidence>
<keyword evidence="4 7" id="KW-0472">Membrane</keyword>
<keyword evidence="10" id="KW-1185">Reference proteome</keyword>
<dbReference type="InterPro" id="IPR001623">
    <property type="entry name" value="DnaJ_domain"/>
</dbReference>
<evidence type="ECO:0000256" key="6">
    <source>
        <dbReference type="ARBA" id="ARBA00038105"/>
    </source>
</evidence>
<dbReference type="EMBL" id="CAKLPX010000003">
    <property type="protein sequence ID" value="CAH0992707.1"/>
    <property type="molecule type" value="Genomic_DNA"/>
</dbReference>
<evidence type="ECO:0000256" key="2">
    <source>
        <dbReference type="ARBA" id="ARBA00022692"/>
    </source>
</evidence>
<sequence>MSRLILLLALIGGLYILYLLYRQASPQKRKKMLWQYGIGAVVIMTVIAALTGKASWLGAIAATTFAFGRRFLPLIIRYLPFAQGLLSRSGLGRAKISSSFIQLSIDSANGNIDGIVVQGRFEGRQLSDLNDREIKQLEKDCQEDAKSRRLLAAYLIRHRGKQQQQQSTPPANTSMAEAEALAILGLQPGAEKEEIIKAHKRLIQKMHPDRGGSDFLAAQINQAKDTLIS</sequence>
<evidence type="ECO:0000256" key="1">
    <source>
        <dbReference type="ARBA" id="ARBA00004167"/>
    </source>
</evidence>
<dbReference type="Gene3D" id="1.10.287.110">
    <property type="entry name" value="DnaJ domain"/>
    <property type="match status" value="1"/>
</dbReference>
<evidence type="ECO:0000256" key="7">
    <source>
        <dbReference type="SAM" id="Phobius"/>
    </source>
</evidence>
<protein>
    <recommendedName>
        <fullName evidence="8">J domain-containing protein</fullName>
    </recommendedName>
</protein>
<dbReference type="Pfam" id="PF00226">
    <property type="entry name" value="DnaJ"/>
    <property type="match status" value="1"/>
</dbReference>
<dbReference type="SUPFAM" id="SSF46565">
    <property type="entry name" value="Chaperone J-domain"/>
    <property type="match status" value="1"/>
</dbReference>
<dbReference type="CDD" id="cd06257">
    <property type="entry name" value="DnaJ"/>
    <property type="match status" value="1"/>
</dbReference>
<dbReference type="PROSITE" id="PS50076">
    <property type="entry name" value="DNAJ_2"/>
    <property type="match status" value="1"/>
</dbReference>
<keyword evidence="5" id="KW-0143">Chaperone</keyword>
<accession>A0ABN8EP13</accession>
<evidence type="ECO:0000313" key="9">
    <source>
        <dbReference type="EMBL" id="CAH0992707.1"/>
    </source>
</evidence>